<proteinExistence type="predicted"/>
<dbReference type="CDD" id="cd18186">
    <property type="entry name" value="BTB_POZ_ZBTB_KLHL-like"/>
    <property type="match status" value="1"/>
</dbReference>
<organism evidence="2 3">
    <name type="scientific">Mycena alexandri</name>
    <dbReference type="NCBI Taxonomy" id="1745969"/>
    <lineage>
        <taxon>Eukaryota</taxon>
        <taxon>Fungi</taxon>
        <taxon>Dikarya</taxon>
        <taxon>Basidiomycota</taxon>
        <taxon>Agaricomycotina</taxon>
        <taxon>Agaricomycetes</taxon>
        <taxon>Agaricomycetidae</taxon>
        <taxon>Agaricales</taxon>
        <taxon>Marasmiineae</taxon>
        <taxon>Mycenaceae</taxon>
        <taxon>Mycena</taxon>
    </lineage>
</organism>
<dbReference type="EMBL" id="JARJCM010000392">
    <property type="protein sequence ID" value="KAJ7017615.1"/>
    <property type="molecule type" value="Genomic_DNA"/>
</dbReference>
<dbReference type="Gene3D" id="3.30.710.10">
    <property type="entry name" value="Potassium Channel Kv1.1, Chain A"/>
    <property type="match status" value="1"/>
</dbReference>
<gene>
    <name evidence="2" type="ORF">C8F04DRAFT_978954</name>
</gene>
<sequence>MDSQSPLKRPRTEDDPSAVALPFTRSKIWYYDGSIVLQAEQTQFRVHASLLSAGSTVFKDMFELALAPLNVDAQVEGCPLVRLYDDKAEDVKLVLAALYDRCVFVLIHVMWRLGKKYQFDELRDDAKRRLEYMFPTALLEFQSRWYTHPLAPTSQIHPYTGLVFEAINLARDTGFSSILPAALYLSCSTGEDRRVIQENILFGLPDEYGRRIHLCPADKNLCILATSDLLRKQWGLSYTWVPEVGRGCGNLQCRIVRNEFRESLGPIHGMTALNPTVPPLKALGGRVLPCSRCLSLRSSGFASGQVALWEQLPSIFNLSSWDEIKKEMSRYAQLITSCLPI</sequence>
<name>A0AAD6WM55_9AGAR</name>
<dbReference type="SMART" id="SM00225">
    <property type="entry name" value="BTB"/>
    <property type="match status" value="1"/>
</dbReference>
<keyword evidence="3" id="KW-1185">Reference proteome</keyword>
<reference evidence="2" key="1">
    <citation type="submission" date="2023-03" db="EMBL/GenBank/DDBJ databases">
        <title>Massive genome expansion in bonnet fungi (Mycena s.s.) driven by repeated elements and novel gene families across ecological guilds.</title>
        <authorList>
            <consortium name="Lawrence Berkeley National Laboratory"/>
            <person name="Harder C.B."/>
            <person name="Miyauchi S."/>
            <person name="Viragh M."/>
            <person name="Kuo A."/>
            <person name="Thoen E."/>
            <person name="Andreopoulos B."/>
            <person name="Lu D."/>
            <person name="Skrede I."/>
            <person name="Drula E."/>
            <person name="Henrissat B."/>
            <person name="Morin E."/>
            <person name="Kohler A."/>
            <person name="Barry K."/>
            <person name="LaButti K."/>
            <person name="Morin E."/>
            <person name="Salamov A."/>
            <person name="Lipzen A."/>
            <person name="Mereny Z."/>
            <person name="Hegedus B."/>
            <person name="Baldrian P."/>
            <person name="Stursova M."/>
            <person name="Weitz H."/>
            <person name="Taylor A."/>
            <person name="Grigoriev I.V."/>
            <person name="Nagy L.G."/>
            <person name="Martin F."/>
            <person name="Kauserud H."/>
        </authorList>
    </citation>
    <scope>NUCLEOTIDE SEQUENCE</scope>
    <source>
        <strain evidence="2">CBHHK200</strain>
    </source>
</reference>
<dbReference type="InterPro" id="IPR011333">
    <property type="entry name" value="SKP1/BTB/POZ_sf"/>
</dbReference>
<dbReference type="SUPFAM" id="SSF54695">
    <property type="entry name" value="POZ domain"/>
    <property type="match status" value="1"/>
</dbReference>
<dbReference type="Proteomes" id="UP001218188">
    <property type="component" value="Unassembled WGS sequence"/>
</dbReference>
<dbReference type="Pfam" id="PF00651">
    <property type="entry name" value="BTB"/>
    <property type="match status" value="1"/>
</dbReference>
<dbReference type="InterPro" id="IPR000210">
    <property type="entry name" value="BTB/POZ_dom"/>
</dbReference>
<evidence type="ECO:0000313" key="2">
    <source>
        <dbReference type="EMBL" id="KAJ7017615.1"/>
    </source>
</evidence>
<accession>A0AAD6WM55</accession>
<feature type="domain" description="BTB" evidence="1">
    <location>
        <begin position="33"/>
        <end position="100"/>
    </location>
</feature>
<evidence type="ECO:0000259" key="1">
    <source>
        <dbReference type="PROSITE" id="PS50097"/>
    </source>
</evidence>
<comment type="caution">
    <text evidence="2">The sequence shown here is derived from an EMBL/GenBank/DDBJ whole genome shotgun (WGS) entry which is preliminary data.</text>
</comment>
<protein>
    <recommendedName>
        <fullName evidence="1">BTB domain-containing protein</fullName>
    </recommendedName>
</protein>
<dbReference type="AlphaFoldDB" id="A0AAD6WM55"/>
<dbReference type="PROSITE" id="PS50097">
    <property type="entry name" value="BTB"/>
    <property type="match status" value="1"/>
</dbReference>
<evidence type="ECO:0000313" key="3">
    <source>
        <dbReference type="Proteomes" id="UP001218188"/>
    </source>
</evidence>